<dbReference type="RefSeq" id="WP_018473806.1">
    <property type="nucleotide sequence ID" value="NZ_BMWX01000011.1"/>
</dbReference>
<evidence type="ECO:0000313" key="3">
    <source>
        <dbReference type="Proteomes" id="UP000619457"/>
    </source>
</evidence>
<protein>
    <recommendedName>
        <fullName evidence="4">DUF4199 domain-containing protein</fullName>
    </recommendedName>
</protein>
<dbReference type="InterPro" id="IPR025250">
    <property type="entry name" value="DUF4199"/>
</dbReference>
<dbReference type="AlphaFoldDB" id="A0A918QCM3"/>
<evidence type="ECO:0000256" key="1">
    <source>
        <dbReference type="SAM" id="Phobius"/>
    </source>
</evidence>
<organism evidence="2 3">
    <name type="scientific">Echinicola pacifica</name>
    <dbReference type="NCBI Taxonomy" id="346377"/>
    <lineage>
        <taxon>Bacteria</taxon>
        <taxon>Pseudomonadati</taxon>
        <taxon>Bacteroidota</taxon>
        <taxon>Cytophagia</taxon>
        <taxon>Cytophagales</taxon>
        <taxon>Cyclobacteriaceae</taxon>
        <taxon>Echinicola</taxon>
    </lineage>
</organism>
<feature type="transmembrane region" description="Helical" evidence="1">
    <location>
        <begin position="12"/>
        <end position="32"/>
    </location>
</feature>
<gene>
    <name evidence="2" type="ORF">GCM10007049_38750</name>
</gene>
<evidence type="ECO:0008006" key="4">
    <source>
        <dbReference type="Google" id="ProtNLM"/>
    </source>
</evidence>
<dbReference type="EMBL" id="BMWX01000011">
    <property type="protein sequence ID" value="GGZ41664.1"/>
    <property type="molecule type" value="Genomic_DNA"/>
</dbReference>
<feature type="transmembrane region" description="Helical" evidence="1">
    <location>
        <begin position="79"/>
        <end position="100"/>
    </location>
</feature>
<reference evidence="2" key="2">
    <citation type="submission" date="2020-09" db="EMBL/GenBank/DDBJ databases">
        <authorList>
            <person name="Sun Q."/>
            <person name="Kim S."/>
        </authorList>
    </citation>
    <scope>NUCLEOTIDE SEQUENCE</scope>
    <source>
        <strain evidence="2">KCTC 12368</strain>
    </source>
</reference>
<feature type="transmembrane region" description="Helical" evidence="1">
    <location>
        <begin position="154"/>
        <end position="172"/>
    </location>
</feature>
<name>A0A918QCM3_9BACT</name>
<keyword evidence="1" id="KW-1133">Transmembrane helix</keyword>
<evidence type="ECO:0000313" key="2">
    <source>
        <dbReference type="EMBL" id="GGZ41664.1"/>
    </source>
</evidence>
<reference evidence="2" key="1">
    <citation type="journal article" date="2014" name="Int. J. Syst. Evol. Microbiol.">
        <title>Complete genome sequence of Corynebacterium casei LMG S-19264T (=DSM 44701T), isolated from a smear-ripened cheese.</title>
        <authorList>
            <consortium name="US DOE Joint Genome Institute (JGI-PGF)"/>
            <person name="Walter F."/>
            <person name="Albersmeier A."/>
            <person name="Kalinowski J."/>
            <person name="Ruckert C."/>
        </authorList>
    </citation>
    <scope>NUCLEOTIDE SEQUENCE</scope>
    <source>
        <strain evidence="2">KCTC 12368</strain>
    </source>
</reference>
<keyword evidence="1" id="KW-0472">Membrane</keyword>
<sequence>MENSNSPIQAALRWGLVLGLIAVALTFVAYFINSALLASFWFGIGTLIVFLGLVVAFGFQYRNEVGGFITFGEAFKFSFIALVVAGFINMIGMILLFQVIDPSLPEVLAQANLDNTLAIVERFGGQGEMSSADIAKMKNDFLANYSVGGQLKGFGISLIANAVIALIVSAIIKKNKKPDIL</sequence>
<proteinExistence type="predicted"/>
<keyword evidence="3" id="KW-1185">Reference proteome</keyword>
<accession>A0A918QCM3</accession>
<feature type="transmembrane region" description="Helical" evidence="1">
    <location>
        <begin position="38"/>
        <end position="59"/>
    </location>
</feature>
<dbReference type="Proteomes" id="UP000619457">
    <property type="component" value="Unassembled WGS sequence"/>
</dbReference>
<dbReference type="Pfam" id="PF13858">
    <property type="entry name" value="DUF4199"/>
    <property type="match status" value="1"/>
</dbReference>
<comment type="caution">
    <text evidence="2">The sequence shown here is derived from an EMBL/GenBank/DDBJ whole genome shotgun (WGS) entry which is preliminary data.</text>
</comment>
<keyword evidence="1" id="KW-0812">Transmembrane</keyword>